<dbReference type="RefSeq" id="WP_204011962.1">
    <property type="nucleotide sequence ID" value="NZ_BOOZ01000035.1"/>
</dbReference>
<dbReference type="Proteomes" id="UP000647017">
    <property type="component" value="Unassembled WGS sequence"/>
</dbReference>
<protein>
    <recommendedName>
        <fullName evidence="1">Methyltransferase domain-containing protein</fullName>
    </recommendedName>
</protein>
<dbReference type="Pfam" id="PF13649">
    <property type="entry name" value="Methyltransf_25"/>
    <property type="match status" value="1"/>
</dbReference>
<organism evidence="2 3">
    <name type="scientific">Micromonospora andamanensis</name>
    <dbReference type="NCBI Taxonomy" id="1287068"/>
    <lineage>
        <taxon>Bacteria</taxon>
        <taxon>Bacillati</taxon>
        <taxon>Actinomycetota</taxon>
        <taxon>Actinomycetes</taxon>
        <taxon>Micromonosporales</taxon>
        <taxon>Micromonosporaceae</taxon>
        <taxon>Micromonospora</taxon>
    </lineage>
</organism>
<dbReference type="SUPFAM" id="SSF53335">
    <property type="entry name" value="S-adenosyl-L-methionine-dependent methyltransferases"/>
    <property type="match status" value="1"/>
</dbReference>
<reference evidence="2 3" key="1">
    <citation type="submission" date="2021-01" db="EMBL/GenBank/DDBJ databases">
        <title>Whole genome shotgun sequence of Verrucosispora andamanensis NBRC 109075.</title>
        <authorList>
            <person name="Komaki H."/>
            <person name="Tamura T."/>
        </authorList>
    </citation>
    <scope>NUCLEOTIDE SEQUENCE [LARGE SCALE GENOMIC DNA]</scope>
    <source>
        <strain evidence="2 3">NBRC 109075</strain>
    </source>
</reference>
<proteinExistence type="predicted"/>
<dbReference type="CDD" id="cd02440">
    <property type="entry name" value="AdoMet_MTases"/>
    <property type="match status" value="1"/>
</dbReference>
<dbReference type="InterPro" id="IPR041698">
    <property type="entry name" value="Methyltransf_25"/>
</dbReference>
<gene>
    <name evidence="2" type="ORF">Van01_48420</name>
</gene>
<name>A0ABQ4I132_9ACTN</name>
<comment type="caution">
    <text evidence="2">The sequence shown here is derived from an EMBL/GenBank/DDBJ whole genome shotgun (WGS) entry which is preliminary data.</text>
</comment>
<evidence type="ECO:0000313" key="3">
    <source>
        <dbReference type="Proteomes" id="UP000647017"/>
    </source>
</evidence>
<evidence type="ECO:0000259" key="1">
    <source>
        <dbReference type="Pfam" id="PF13649"/>
    </source>
</evidence>
<dbReference type="InterPro" id="IPR029063">
    <property type="entry name" value="SAM-dependent_MTases_sf"/>
</dbReference>
<dbReference type="EMBL" id="BOOZ01000035">
    <property type="protein sequence ID" value="GIJ11628.1"/>
    <property type="molecule type" value="Genomic_DNA"/>
</dbReference>
<feature type="domain" description="Methyltransferase" evidence="1">
    <location>
        <begin position="56"/>
        <end position="152"/>
    </location>
</feature>
<dbReference type="Gene3D" id="3.40.50.150">
    <property type="entry name" value="Vaccinia Virus protein VP39"/>
    <property type="match status" value="1"/>
</dbReference>
<dbReference type="PANTHER" id="PTHR43591">
    <property type="entry name" value="METHYLTRANSFERASE"/>
    <property type="match status" value="1"/>
</dbReference>
<sequence length="207" mass="22540">MSLAKRLHAVVHPAHDTGFDRRRSVSYDRMSRWALRGLYRRVAEDVAAVAPESATILDVGTGPGRLLHELADRRPDVTLTGVDPSPHMIQVAERTATSRSLGHRVRFQIADVANLPHPDGSVDVLVSTLSLHHWPDLPAAATQLARVLRPGGHLMIYDFRLAPLGAALVALRSQDVFAATEVTRTPVRAGWYPVTPFARVSASSAQA</sequence>
<evidence type="ECO:0000313" key="2">
    <source>
        <dbReference type="EMBL" id="GIJ11628.1"/>
    </source>
</evidence>
<keyword evidence="3" id="KW-1185">Reference proteome</keyword>
<accession>A0ABQ4I132</accession>